<evidence type="ECO:0000313" key="2">
    <source>
        <dbReference type="EMBL" id="AZN42383.1"/>
    </source>
</evidence>
<evidence type="ECO:0000313" key="3">
    <source>
        <dbReference type="Proteomes" id="UP000272528"/>
    </source>
</evidence>
<dbReference type="OrthoDB" id="128220at2"/>
<reference evidence="3" key="1">
    <citation type="submission" date="2018-12" db="EMBL/GenBank/DDBJ databases">
        <title>Genome sequence of Peanibacillus sp.</title>
        <authorList>
            <person name="Subramani G."/>
            <person name="Srinivasan S."/>
            <person name="Kim M.K."/>
        </authorList>
    </citation>
    <scope>NUCLEOTIDE SEQUENCE [LARGE SCALE GENOMIC DNA]</scope>
    <source>
        <strain evidence="3">18JY67-1</strain>
    </source>
</reference>
<accession>A0A3Q8X9H5</accession>
<dbReference type="KEGG" id="palb:EJC50_23865"/>
<dbReference type="GO" id="GO:0000166">
    <property type="term" value="F:nucleotide binding"/>
    <property type="evidence" value="ECO:0007669"/>
    <property type="project" value="InterPro"/>
</dbReference>
<feature type="domain" description="Gfo/Idh/MocA-like oxidoreductase N-terminal" evidence="1">
    <location>
        <begin position="61"/>
        <end position="139"/>
    </location>
</feature>
<gene>
    <name evidence="2" type="ORF">EJC50_23865</name>
</gene>
<dbReference type="Proteomes" id="UP000272528">
    <property type="component" value="Chromosome"/>
</dbReference>
<dbReference type="InterPro" id="IPR000683">
    <property type="entry name" value="Gfo/Idh/MocA-like_OxRdtase_N"/>
</dbReference>
<dbReference type="Gene3D" id="3.40.50.720">
    <property type="entry name" value="NAD(P)-binding Rossmann-like Domain"/>
    <property type="match status" value="1"/>
</dbReference>
<dbReference type="RefSeq" id="WP_126018071.1">
    <property type="nucleotide sequence ID" value="NZ_CP034437.1"/>
</dbReference>
<dbReference type="EMBL" id="CP034437">
    <property type="protein sequence ID" value="AZN42383.1"/>
    <property type="molecule type" value="Genomic_DNA"/>
</dbReference>
<protein>
    <submittedName>
        <fullName evidence="2">Gfo/Idh/MocA family oxidoreductase</fullName>
    </submittedName>
</protein>
<name>A0A3Q8X9H5_9BACL</name>
<organism evidence="2 3">
    <name type="scientific">Paenibacillus albus</name>
    <dbReference type="NCBI Taxonomy" id="2495582"/>
    <lineage>
        <taxon>Bacteria</taxon>
        <taxon>Bacillati</taxon>
        <taxon>Bacillota</taxon>
        <taxon>Bacilli</taxon>
        <taxon>Bacillales</taxon>
        <taxon>Paenibacillaceae</taxon>
        <taxon>Paenibacillus</taxon>
    </lineage>
</organism>
<proteinExistence type="predicted"/>
<dbReference type="Pfam" id="PF01408">
    <property type="entry name" value="GFO_IDH_MocA"/>
    <property type="match status" value="1"/>
</dbReference>
<dbReference type="InterPro" id="IPR036291">
    <property type="entry name" value="NAD(P)-bd_dom_sf"/>
</dbReference>
<dbReference type="SUPFAM" id="SSF51735">
    <property type="entry name" value="NAD(P)-binding Rossmann-fold domains"/>
    <property type="match status" value="1"/>
</dbReference>
<keyword evidence="3" id="KW-1185">Reference proteome</keyword>
<dbReference type="AlphaFoldDB" id="A0A3Q8X9H5"/>
<dbReference type="Gene3D" id="3.30.360.10">
    <property type="entry name" value="Dihydrodipicolinate Reductase, domain 2"/>
    <property type="match status" value="1"/>
</dbReference>
<evidence type="ECO:0000259" key="1">
    <source>
        <dbReference type="Pfam" id="PF01408"/>
    </source>
</evidence>
<sequence>MKRHEPLRIGFIGIDTSHVVAFTELLNDAEHPYHVPGGNVCSAYGVKSADFQKSYGRMDGYIEALTQRFGVKLAASIEEVAEQSDVIMLESVDGRVHLEQFKRLSPFRKPVFVDKPFALTSADALFMKALAEEQGIPVMSCSALRFAEGLSQALANTPDGEIIGAECYGPMELEPTQPGMFWYGVHTADMLYRVLGKGCIRVRATTNADHDVITCEWADGRIGVIRGNRRGNSTFGGIIHRVGGSSFIDIASSDKPYYASLLEQVMIMFTTGKPPIDLNETVEIIRFMEAVGESRQTGALVTL</sequence>